<dbReference type="InterPro" id="IPR018076">
    <property type="entry name" value="T2SS_GspF_dom"/>
</dbReference>
<feature type="domain" description="Type II secretion system protein GspF" evidence="7">
    <location>
        <begin position="182"/>
        <end position="303"/>
    </location>
</feature>
<evidence type="ECO:0000256" key="1">
    <source>
        <dbReference type="ARBA" id="ARBA00004651"/>
    </source>
</evidence>
<evidence type="ECO:0000256" key="5">
    <source>
        <dbReference type="ARBA" id="ARBA00023136"/>
    </source>
</evidence>
<feature type="transmembrane region" description="Helical" evidence="6">
    <location>
        <begin position="143"/>
        <end position="162"/>
    </location>
</feature>
<gene>
    <name evidence="8" type="ORF">PACILC2_46400</name>
</gene>
<evidence type="ECO:0000256" key="2">
    <source>
        <dbReference type="ARBA" id="ARBA00022475"/>
    </source>
</evidence>
<evidence type="ECO:0000259" key="7">
    <source>
        <dbReference type="Pfam" id="PF00482"/>
    </source>
</evidence>
<keyword evidence="5 6" id="KW-0472">Membrane</keyword>
<keyword evidence="9" id="KW-1185">Reference proteome</keyword>
<evidence type="ECO:0000256" key="3">
    <source>
        <dbReference type="ARBA" id="ARBA00022692"/>
    </source>
</evidence>
<evidence type="ECO:0000313" key="8">
    <source>
        <dbReference type="EMBL" id="GIQ66072.1"/>
    </source>
</evidence>
<dbReference type="PANTHER" id="PTHR35007">
    <property type="entry name" value="INTEGRAL MEMBRANE PROTEIN-RELATED"/>
    <property type="match status" value="1"/>
</dbReference>
<dbReference type="Proteomes" id="UP000680304">
    <property type="component" value="Unassembled WGS sequence"/>
</dbReference>
<dbReference type="Pfam" id="PF00482">
    <property type="entry name" value="T2SSF"/>
    <property type="match status" value="1"/>
</dbReference>
<evidence type="ECO:0000256" key="6">
    <source>
        <dbReference type="SAM" id="Phobius"/>
    </source>
</evidence>
<keyword evidence="2" id="KW-1003">Cell membrane</keyword>
<evidence type="ECO:0000313" key="9">
    <source>
        <dbReference type="Proteomes" id="UP000680304"/>
    </source>
</evidence>
<reference evidence="8 9" key="1">
    <citation type="submission" date="2021-04" db="EMBL/GenBank/DDBJ databases">
        <title>Draft genome sequence of Paenibacillus cisolokensis, LC2-13A.</title>
        <authorList>
            <person name="Uke A."/>
            <person name="Chhe C."/>
            <person name="Baramee S."/>
            <person name="Kosugi A."/>
        </authorList>
    </citation>
    <scope>NUCLEOTIDE SEQUENCE [LARGE SCALE GENOMIC DNA]</scope>
    <source>
        <strain evidence="8 9">LC2-13A</strain>
    </source>
</reference>
<name>A0ABQ4NCX2_9BACL</name>
<organism evidence="8 9">
    <name type="scientific">Paenibacillus cisolokensis</name>
    <dbReference type="NCBI Taxonomy" id="1658519"/>
    <lineage>
        <taxon>Bacteria</taxon>
        <taxon>Bacillati</taxon>
        <taxon>Bacillota</taxon>
        <taxon>Bacilli</taxon>
        <taxon>Bacillales</taxon>
        <taxon>Paenibacillaceae</taxon>
        <taxon>Paenibacillus</taxon>
    </lineage>
</organism>
<evidence type="ECO:0000256" key="4">
    <source>
        <dbReference type="ARBA" id="ARBA00022989"/>
    </source>
</evidence>
<protein>
    <recommendedName>
        <fullName evidence="7">Type II secretion system protein GspF domain-containing protein</fullName>
    </recommendedName>
</protein>
<keyword evidence="3 6" id="KW-0812">Transmembrane</keyword>
<comment type="caution">
    <text evidence="8">The sequence shown here is derived from an EMBL/GenBank/DDBJ whole genome shotgun (WGS) entry which is preliminary data.</text>
</comment>
<accession>A0ABQ4NCX2</accession>
<feature type="transmembrane region" description="Helical" evidence="6">
    <location>
        <begin position="117"/>
        <end position="137"/>
    </location>
</feature>
<dbReference type="EMBL" id="BOVJ01000165">
    <property type="protein sequence ID" value="GIQ66072.1"/>
    <property type="molecule type" value="Genomic_DNA"/>
</dbReference>
<sequence length="304" mass="33066">MMLCGGQRRLAEGVRLIAWLLTAVLAVIWVLLAVAARSPQLAQAAARPPQRTQAAAAGKPAKAGGFDLNEHVMTLPFMWALESCRGYERMSLWLAGRHQQLLVLYGQGWTLERTKRFVAHAFGSGYGALAGSAAIAAAGEETAILGLGVVLAALLPAVRFHGVTARLEKRRQDIVLALPDMLSKLMLLVGAGETVQSALMRCGDGLRQAGHPLYDEWARAVSAMRNGEPFGKAIEQFNRRCGVREVAVFTTVLLLNYRRGGDQFVLALRELSYTLWEKRKSAARARGEEASSKLLFPLVGIFLS</sequence>
<feature type="transmembrane region" description="Helical" evidence="6">
    <location>
        <begin position="16"/>
        <end position="36"/>
    </location>
</feature>
<proteinExistence type="predicted"/>
<keyword evidence="4 6" id="KW-1133">Transmembrane helix</keyword>
<dbReference type="PANTHER" id="PTHR35007:SF2">
    <property type="entry name" value="PILUS ASSEMBLE PROTEIN"/>
    <property type="match status" value="1"/>
</dbReference>
<comment type="subcellular location">
    <subcellularLocation>
        <location evidence="1">Cell membrane</location>
        <topology evidence="1">Multi-pass membrane protein</topology>
    </subcellularLocation>
</comment>